<evidence type="ECO:0000313" key="3">
    <source>
        <dbReference type="Proteomes" id="UP000282469"/>
    </source>
</evidence>
<organism evidence="2 3">
    <name type="scientific">Glossina hytrovirus (isolate Glossina pallidipes/Ethiopia/Seibersdorf/-)</name>
    <name type="common">GHV</name>
    <dbReference type="NCBI Taxonomy" id="379529"/>
    <lineage>
        <taxon>Viruses</taxon>
        <taxon>Viruses incertae sedis</taxon>
        <taxon>Naldaviricetes</taxon>
        <taxon>Lefavirales</taxon>
        <taxon>Hytrosaviridae</taxon>
        <taxon>Glossinavirus</taxon>
        <taxon>Glossinavirus glopallidipedis</taxon>
    </lineage>
</organism>
<dbReference type="Proteomes" id="UP000282469">
    <property type="component" value="Segment"/>
</dbReference>
<organismHost>
    <name type="scientific">Glossina</name>
    <name type="common">tsetse flies</name>
    <dbReference type="NCBI Taxonomy" id="7393"/>
</organismHost>
<name>A0A120HYB5_GHVS</name>
<evidence type="ECO:0000313" key="2">
    <source>
        <dbReference type="EMBL" id="AMB48748.1"/>
    </source>
</evidence>
<gene>
    <name evidence="2" type="ORF">GpSGHVEth144</name>
</gene>
<protein>
    <submittedName>
        <fullName evidence="2">Uncharacterized protein</fullName>
    </submittedName>
</protein>
<feature type="coiled-coil region" evidence="1">
    <location>
        <begin position="13"/>
        <end position="47"/>
    </location>
</feature>
<reference evidence="2 3" key="1">
    <citation type="journal article" date="2016" name="J. Gen. Virol.">
        <title>Comprehensive annotation of Glossina pallidipes salivary gland hypertrophy virus from Ethiopian tsetse flies: a proteogenomics approach.</title>
        <authorList>
            <person name="Abd-Alla A.M."/>
            <person name="Kariithi H.M."/>
            <person name="Cousserans F."/>
            <person name="Parker N.J."/>
            <person name="Ince I.A."/>
            <person name="Scully E.D."/>
            <person name="Boeren S."/>
            <person name="Geib S.M."/>
            <person name="Mekonnen S."/>
            <person name="Vlak J.M."/>
            <person name="Parker A.G."/>
            <person name="Vreysen M.J."/>
            <person name="Bergoin M."/>
        </authorList>
    </citation>
    <scope>NUCLEOTIDE SEQUENCE [LARGE SCALE GENOMIC DNA]</scope>
    <source>
        <strain evidence="2 3">Ethiopian</strain>
    </source>
</reference>
<dbReference type="EMBL" id="KU050077">
    <property type="protein sequence ID" value="AMB48748.1"/>
    <property type="molecule type" value="Genomic_DNA"/>
</dbReference>
<proteinExistence type="predicted"/>
<accession>A0A120HYB5</accession>
<evidence type="ECO:0000256" key="1">
    <source>
        <dbReference type="SAM" id="Coils"/>
    </source>
</evidence>
<sequence>MDTALLNVIISEMVELKKEQIQYKEKITKLETEYMINKKEILQLRAEHFKYKYKVYNLETKLNLINETLNTNNNNNNVSCIKNKNNH</sequence>
<keyword evidence="1" id="KW-0175">Coiled coil</keyword>